<name>A0A644YA37_9ZZZZ</name>
<comment type="caution">
    <text evidence="1">The sequence shown here is derived from an EMBL/GenBank/DDBJ whole genome shotgun (WGS) entry which is preliminary data.</text>
</comment>
<protein>
    <submittedName>
        <fullName evidence="1">Uncharacterized protein</fullName>
    </submittedName>
</protein>
<accession>A0A644YA37</accession>
<gene>
    <name evidence="1" type="ORF">SDC9_71669</name>
</gene>
<dbReference type="EMBL" id="VSSQ01004433">
    <property type="protein sequence ID" value="MPM25179.1"/>
    <property type="molecule type" value="Genomic_DNA"/>
</dbReference>
<sequence length="58" mass="6762">MRDVGAFPECVVHTQDVVLKVSDFVIHEVDQRDRLSISERLLKFHFFSGVHCFPEFTP</sequence>
<evidence type="ECO:0000313" key="1">
    <source>
        <dbReference type="EMBL" id="MPM25179.1"/>
    </source>
</evidence>
<dbReference type="AlphaFoldDB" id="A0A644YA37"/>
<organism evidence="1">
    <name type="scientific">bioreactor metagenome</name>
    <dbReference type="NCBI Taxonomy" id="1076179"/>
    <lineage>
        <taxon>unclassified sequences</taxon>
        <taxon>metagenomes</taxon>
        <taxon>ecological metagenomes</taxon>
    </lineage>
</organism>
<proteinExistence type="predicted"/>
<reference evidence="1" key="1">
    <citation type="submission" date="2019-08" db="EMBL/GenBank/DDBJ databases">
        <authorList>
            <person name="Kucharzyk K."/>
            <person name="Murdoch R.W."/>
            <person name="Higgins S."/>
            <person name="Loffler F."/>
        </authorList>
    </citation>
    <scope>NUCLEOTIDE SEQUENCE</scope>
</reference>